<dbReference type="Gene3D" id="2.30.30.830">
    <property type="match status" value="1"/>
</dbReference>
<accession>A0A1N6HLD7</accession>
<evidence type="ECO:0000256" key="1">
    <source>
        <dbReference type="SAM" id="SignalP"/>
    </source>
</evidence>
<keyword evidence="3" id="KW-1185">Reference proteome</keyword>
<sequence length="178" mass="20363">MMKSPHLLLFLVLFIITACSGTDYSDLDEFIQNSGKDLRGKVDPLPEVKPYQYFTYEAFDIPNPFMPRKKDPTQHVDSGLQPDLKRRKELLEDFPLENLKMVGSLQQGEAVYALIKSSDGPLHRVKVGNYLGQNFGKINHISEYTVTLREIVQEGTNEWTERISTLMLEDQRQKSGAN</sequence>
<feature type="chain" id="PRO_5009936393" evidence="1">
    <location>
        <begin position="21"/>
        <end position="178"/>
    </location>
</feature>
<dbReference type="PROSITE" id="PS51257">
    <property type="entry name" value="PROKAR_LIPOPROTEIN"/>
    <property type="match status" value="1"/>
</dbReference>
<proteinExistence type="predicted"/>
<dbReference type="Pfam" id="PF04351">
    <property type="entry name" value="PilP"/>
    <property type="match status" value="1"/>
</dbReference>
<protein>
    <submittedName>
        <fullName evidence="2">Type IV pilus assembly protein PilP</fullName>
    </submittedName>
</protein>
<dbReference type="Proteomes" id="UP000185062">
    <property type="component" value="Unassembled WGS sequence"/>
</dbReference>
<dbReference type="STRING" id="44575.SAMN05216419_10115"/>
<dbReference type="PIRSF" id="PIRSF016481">
    <property type="entry name" value="Pilus_assembly_PilP"/>
    <property type="match status" value="1"/>
</dbReference>
<reference evidence="2 3" key="1">
    <citation type="submission" date="2016-12" db="EMBL/GenBank/DDBJ databases">
        <authorList>
            <person name="Song W.-J."/>
            <person name="Kurnit D.M."/>
        </authorList>
    </citation>
    <scope>NUCLEOTIDE SEQUENCE [LARGE SCALE GENOMIC DNA]</scope>
    <source>
        <strain evidence="2 3">ATCC 49181</strain>
    </source>
</reference>
<evidence type="ECO:0000313" key="3">
    <source>
        <dbReference type="Proteomes" id="UP000185062"/>
    </source>
</evidence>
<organism evidence="2 3">
    <name type="scientific">Nitrosomonas cryotolerans ATCC 49181</name>
    <dbReference type="NCBI Taxonomy" id="1131553"/>
    <lineage>
        <taxon>Bacteria</taxon>
        <taxon>Pseudomonadati</taxon>
        <taxon>Pseudomonadota</taxon>
        <taxon>Betaproteobacteria</taxon>
        <taxon>Nitrosomonadales</taxon>
        <taxon>Nitrosomonadaceae</taxon>
        <taxon>Nitrosomonas</taxon>
    </lineage>
</organism>
<dbReference type="RefSeq" id="WP_028461288.1">
    <property type="nucleotide sequence ID" value="NZ_FSRO01000001.1"/>
</dbReference>
<evidence type="ECO:0000313" key="2">
    <source>
        <dbReference type="EMBL" id="SIO20658.1"/>
    </source>
</evidence>
<dbReference type="AlphaFoldDB" id="A0A1N6HLD7"/>
<dbReference type="eggNOG" id="COG3168">
    <property type="taxonomic scope" value="Bacteria"/>
</dbReference>
<dbReference type="EMBL" id="FSRO01000001">
    <property type="protein sequence ID" value="SIO20658.1"/>
    <property type="molecule type" value="Genomic_DNA"/>
</dbReference>
<name>A0A1N6HLD7_9PROT</name>
<dbReference type="InterPro" id="IPR007446">
    <property type="entry name" value="PilP"/>
</dbReference>
<gene>
    <name evidence="2" type="ORF">SAMN02743940_1248</name>
</gene>
<keyword evidence="1" id="KW-0732">Signal</keyword>
<feature type="signal peptide" evidence="1">
    <location>
        <begin position="1"/>
        <end position="20"/>
    </location>
</feature>